<evidence type="ECO:0000313" key="3">
    <source>
        <dbReference type="Proteomes" id="UP000178129"/>
    </source>
</evidence>
<reference evidence="3" key="1">
    <citation type="submission" date="2016-03" db="EMBL/GenBank/DDBJ databases">
        <authorList>
            <person name="Ploux O."/>
        </authorList>
    </citation>
    <scope>NUCLEOTIDE SEQUENCE [LARGE SCALE GENOMIC DNA]</scope>
    <source>
        <strain evidence="3">UK7</strain>
    </source>
</reference>
<feature type="compositionally biased region" description="Polar residues" evidence="1">
    <location>
        <begin position="31"/>
        <end position="53"/>
    </location>
</feature>
<dbReference type="EMBL" id="FJUW01000010">
    <property type="protein sequence ID" value="CZS95142.1"/>
    <property type="molecule type" value="Genomic_DNA"/>
</dbReference>
<sequence>MCMAGENTSDWRRATERGQLSHRVGEICSASGIQRTGDDNTMNGISGTPTSSTALWGGNWSELRCLPPSLGGSSKSNGNGDLLDDEKLDVMHHLCG</sequence>
<feature type="region of interest" description="Disordered" evidence="1">
    <location>
        <begin position="25"/>
        <end position="53"/>
    </location>
</feature>
<organism evidence="2 3">
    <name type="scientific">Rhynchosporium graminicola</name>
    <dbReference type="NCBI Taxonomy" id="2792576"/>
    <lineage>
        <taxon>Eukaryota</taxon>
        <taxon>Fungi</taxon>
        <taxon>Dikarya</taxon>
        <taxon>Ascomycota</taxon>
        <taxon>Pezizomycotina</taxon>
        <taxon>Leotiomycetes</taxon>
        <taxon>Helotiales</taxon>
        <taxon>Ploettnerulaceae</taxon>
        <taxon>Rhynchosporium</taxon>
    </lineage>
</organism>
<protein>
    <submittedName>
        <fullName evidence="2">Uncharacterized protein</fullName>
    </submittedName>
</protein>
<comment type="caution">
    <text evidence="2">The sequence shown here is derived from an EMBL/GenBank/DDBJ whole genome shotgun (WGS) entry which is preliminary data.</text>
</comment>
<accession>A0A1E1KAW5</accession>
<dbReference type="AlphaFoldDB" id="A0A1E1KAW5"/>
<keyword evidence="3" id="KW-1185">Reference proteome</keyword>
<evidence type="ECO:0000313" key="2">
    <source>
        <dbReference type="EMBL" id="CZS95142.1"/>
    </source>
</evidence>
<dbReference type="InParanoid" id="A0A1E1KAW5"/>
<dbReference type="Proteomes" id="UP000178129">
    <property type="component" value="Unassembled WGS sequence"/>
</dbReference>
<proteinExistence type="predicted"/>
<evidence type="ECO:0000256" key="1">
    <source>
        <dbReference type="SAM" id="MobiDB-lite"/>
    </source>
</evidence>
<name>A0A1E1KAW5_9HELO</name>
<gene>
    <name evidence="2" type="ORF">RCO7_14353</name>
</gene>